<dbReference type="InterPro" id="IPR050187">
    <property type="entry name" value="Lipid_Phosphate_FormReg"/>
</dbReference>
<evidence type="ECO:0000259" key="2">
    <source>
        <dbReference type="PROSITE" id="PS50146"/>
    </source>
</evidence>
<dbReference type="InterPro" id="IPR016064">
    <property type="entry name" value="NAD/diacylglycerol_kinase_sf"/>
</dbReference>
<organism evidence="3 4">
    <name type="scientific">Elliptochloris bilobata</name>
    <dbReference type="NCBI Taxonomy" id="381761"/>
    <lineage>
        <taxon>Eukaryota</taxon>
        <taxon>Viridiplantae</taxon>
        <taxon>Chlorophyta</taxon>
        <taxon>core chlorophytes</taxon>
        <taxon>Trebouxiophyceae</taxon>
        <taxon>Trebouxiophyceae incertae sedis</taxon>
        <taxon>Elliptochloris clade</taxon>
        <taxon>Elliptochloris</taxon>
    </lineage>
</organism>
<dbReference type="InterPro" id="IPR045363">
    <property type="entry name" value="CERK_C"/>
</dbReference>
<dbReference type="AlphaFoldDB" id="A0AAW1RIX8"/>
<gene>
    <name evidence="3" type="ORF">WJX81_003514</name>
</gene>
<feature type="compositionally biased region" description="Low complexity" evidence="1">
    <location>
        <begin position="11"/>
        <end position="22"/>
    </location>
</feature>
<dbReference type="SMART" id="SM00046">
    <property type="entry name" value="DAGKc"/>
    <property type="match status" value="1"/>
</dbReference>
<reference evidence="3 4" key="1">
    <citation type="journal article" date="2024" name="Nat. Commun.">
        <title>Phylogenomics reveals the evolutionary origins of lichenization in chlorophyte algae.</title>
        <authorList>
            <person name="Puginier C."/>
            <person name="Libourel C."/>
            <person name="Otte J."/>
            <person name="Skaloud P."/>
            <person name="Haon M."/>
            <person name="Grisel S."/>
            <person name="Petersen M."/>
            <person name="Berrin J.G."/>
            <person name="Delaux P.M."/>
            <person name="Dal Grande F."/>
            <person name="Keller J."/>
        </authorList>
    </citation>
    <scope>NUCLEOTIDE SEQUENCE [LARGE SCALE GENOMIC DNA]</scope>
    <source>
        <strain evidence="3 4">SAG 245.80</strain>
    </source>
</reference>
<keyword evidence="4" id="KW-1185">Reference proteome</keyword>
<evidence type="ECO:0000313" key="4">
    <source>
        <dbReference type="Proteomes" id="UP001445335"/>
    </source>
</evidence>
<evidence type="ECO:0000313" key="3">
    <source>
        <dbReference type="EMBL" id="KAK9833420.1"/>
    </source>
</evidence>
<dbReference type="SUPFAM" id="SSF111331">
    <property type="entry name" value="NAD kinase/diacylglycerol kinase-like"/>
    <property type="match status" value="1"/>
</dbReference>
<sequence>MQARRVHGPQSYASSSSTASTSPLSGKGPESPQAASEAGFTAGQLPEAVPFDEILSASARERHCSPCCCASKRTAQLVVHTFRRSRQRRCEWRRLDIVLAAPSAEVAAEWVARINGALRQAHQRPGALLVLVNPFGGARRARRTWQRTAEPILEAAGARSVVVETERAGHARELVEGLSAAELESYDGIVAVGGDGLFQEALNGLLAVRGSGGKAGVAAERMRLGHIPAGSTDAVACSLHGTRCATTAALHIALGDRTALDVMRVDTEDGGHRFAACVGSYGYMGDLMALSERMRWLGPGRYGLAGALTLLRGRAYGAAVSLLPAEPARAGARLECRSPCALCGACGAAPAAAAAEFQARSHRALGEGTWRHVEGRFRSVMVAVSPCRSDMSARGLAPWAHLADGRLTLVLVRECSTLQYLRFLTSIPRHGVEPGRFGFVEVAECTAVQIWPRGHESRWNLDGELLSDNRLTVRVHRGLVSVFARGVE</sequence>
<protein>
    <recommendedName>
        <fullName evidence="2">DAGKc domain-containing protein</fullName>
    </recommendedName>
</protein>
<dbReference type="GO" id="GO:0001729">
    <property type="term" value="F:ceramide kinase activity"/>
    <property type="evidence" value="ECO:0007669"/>
    <property type="project" value="TreeGrafter"/>
</dbReference>
<name>A0AAW1RIX8_9CHLO</name>
<dbReference type="GO" id="GO:0016020">
    <property type="term" value="C:membrane"/>
    <property type="evidence" value="ECO:0007669"/>
    <property type="project" value="GOC"/>
</dbReference>
<dbReference type="PROSITE" id="PS50146">
    <property type="entry name" value="DAGK"/>
    <property type="match status" value="1"/>
</dbReference>
<dbReference type="GO" id="GO:0006672">
    <property type="term" value="P:ceramide metabolic process"/>
    <property type="evidence" value="ECO:0007669"/>
    <property type="project" value="TreeGrafter"/>
</dbReference>
<evidence type="ECO:0000256" key="1">
    <source>
        <dbReference type="SAM" id="MobiDB-lite"/>
    </source>
</evidence>
<dbReference type="Pfam" id="PF19280">
    <property type="entry name" value="CERK_C"/>
    <property type="match status" value="1"/>
</dbReference>
<dbReference type="Gene3D" id="2.60.200.40">
    <property type="match status" value="1"/>
</dbReference>
<dbReference type="PANTHER" id="PTHR12358:SF6">
    <property type="entry name" value="CERAMIDE KINASE"/>
    <property type="match status" value="1"/>
</dbReference>
<proteinExistence type="predicted"/>
<dbReference type="EMBL" id="JALJOU010000036">
    <property type="protein sequence ID" value="KAK9833420.1"/>
    <property type="molecule type" value="Genomic_DNA"/>
</dbReference>
<dbReference type="PANTHER" id="PTHR12358">
    <property type="entry name" value="SPHINGOSINE KINASE"/>
    <property type="match status" value="1"/>
</dbReference>
<comment type="caution">
    <text evidence="3">The sequence shown here is derived from an EMBL/GenBank/DDBJ whole genome shotgun (WGS) entry which is preliminary data.</text>
</comment>
<feature type="domain" description="DAGKc" evidence="2">
    <location>
        <begin position="123"/>
        <end position="269"/>
    </location>
</feature>
<dbReference type="InterPro" id="IPR017438">
    <property type="entry name" value="ATP-NAD_kinase_N"/>
</dbReference>
<accession>A0AAW1RIX8</accession>
<feature type="region of interest" description="Disordered" evidence="1">
    <location>
        <begin position="1"/>
        <end position="38"/>
    </location>
</feature>
<dbReference type="InterPro" id="IPR001206">
    <property type="entry name" value="Diacylglycerol_kinase_cat_dom"/>
</dbReference>
<dbReference type="Gene3D" id="3.40.50.10330">
    <property type="entry name" value="Probable inorganic polyphosphate/atp-NAD kinase, domain 1"/>
    <property type="match status" value="1"/>
</dbReference>
<dbReference type="Proteomes" id="UP001445335">
    <property type="component" value="Unassembled WGS sequence"/>
</dbReference>
<dbReference type="Pfam" id="PF00781">
    <property type="entry name" value="DAGK_cat"/>
    <property type="match status" value="1"/>
</dbReference>